<keyword evidence="11 16" id="KW-0067">ATP-binding</keyword>
<evidence type="ECO:0000256" key="11">
    <source>
        <dbReference type="ARBA" id="ARBA00022840"/>
    </source>
</evidence>
<evidence type="ECO:0000256" key="16">
    <source>
        <dbReference type="HAMAP-Rule" id="MF_01274"/>
    </source>
</evidence>
<keyword evidence="10 16" id="KW-0418">Kinase</keyword>
<evidence type="ECO:0000256" key="5">
    <source>
        <dbReference type="ARBA" id="ARBA00011738"/>
    </source>
</evidence>
<keyword evidence="18" id="KW-1185">Reference proteome</keyword>
<feature type="active site" description="Proton acceptor" evidence="16">
    <location>
        <position position="112"/>
    </location>
</feature>
<comment type="cofactor">
    <cofactor evidence="2">
        <name>K(+)</name>
        <dbReference type="ChEBI" id="CHEBI:29103"/>
    </cofactor>
</comment>
<feature type="binding site" evidence="16">
    <location>
        <position position="103"/>
    </location>
    <ligand>
        <name>substrate</name>
    </ligand>
</feature>
<feature type="binding site" evidence="16">
    <location>
        <position position="132"/>
    </location>
    <ligand>
        <name>K(+)</name>
        <dbReference type="ChEBI" id="CHEBI:29103"/>
    </ligand>
</feature>
<dbReference type="InterPro" id="IPR043129">
    <property type="entry name" value="ATPase_NBD"/>
</dbReference>
<comment type="caution">
    <text evidence="17">The sequence shown here is derived from an EMBL/GenBank/DDBJ whole genome shotgun (WGS) entry which is preliminary data.</text>
</comment>
<sequence>MYLLLDQGNSRCKYVLTPSLGILEDSVSGYWSNDDFEPSTWKRELEAFKDKQIQRVCVSSVASQERKLWFEALCQTTLNMTPEFAESAEVYVSQTLRKMTNSYDSPKALGVDRWLAMIAGFERSSEGFVVMDAGTALTTDWVCSDGKHRGGHIVAGHRLLQQSLLGETGGIAWSAEHDSELKGDLFGENTSAAVSLGAETMLKGYCYQVVKALSGQGASNELRIYVTGGDRELISGYLQQAIRELKLKHEVIIQPNLVLEGLSHWFSMNN</sequence>
<dbReference type="CDD" id="cd24015">
    <property type="entry name" value="ASKHA_NBD_PanK-III"/>
    <property type="match status" value="1"/>
</dbReference>
<proteinExistence type="inferred from homology"/>
<comment type="pathway">
    <text evidence="4 16">Cofactor biosynthesis; coenzyme A biosynthesis; CoA from (R)-pantothenate: step 1/5.</text>
</comment>
<dbReference type="RefSeq" id="WP_223579989.1">
    <property type="nucleotide sequence ID" value="NZ_BAABFU010000002.1"/>
</dbReference>
<evidence type="ECO:0000256" key="1">
    <source>
        <dbReference type="ARBA" id="ARBA00001206"/>
    </source>
</evidence>
<dbReference type="EC" id="2.7.1.33" evidence="6 16"/>
<comment type="similarity">
    <text evidence="14 16">Belongs to the type III pantothenate kinase family.</text>
</comment>
<comment type="subunit">
    <text evidence="5 16">Homodimer.</text>
</comment>
<dbReference type="SUPFAM" id="SSF53067">
    <property type="entry name" value="Actin-like ATPase domain"/>
    <property type="match status" value="2"/>
</dbReference>
<dbReference type="HAMAP" id="MF_01274">
    <property type="entry name" value="Pantothen_kinase_3"/>
    <property type="match status" value="1"/>
</dbReference>
<feature type="binding site" evidence="16">
    <location>
        <position position="135"/>
    </location>
    <ligand>
        <name>ATP</name>
        <dbReference type="ChEBI" id="CHEBI:30616"/>
    </ligand>
</feature>
<gene>
    <name evidence="16" type="primary">coaX</name>
    <name evidence="17" type="ORF">GCM10023150_18180</name>
</gene>
<comment type="function">
    <text evidence="16">Catalyzes the phosphorylation of pantothenate (Pan), the first step in CoA biosynthesis.</text>
</comment>
<dbReference type="EMBL" id="BAABFU010000002">
    <property type="protein sequence ID" value="GAA4351422.1"/>
    <property type="molecule type" value="Genomic_DNA"/>
</dbReference>
<evidence type="ECO:0000313" key="18">
    <source>
        <dbReference type="Proteomes" id="UP001501294"/>
    </source>
</evidence>
<keyword evidence="9 16" id="KW-0547">Nucleotide-binding</keyword>
<evidence type="ECO:0000256" key="9">
    <source>
        <dbReference type="ARBA" id="ARBA00022741"/>
    </source>
</evidence>
<dbReference type="Pfam" id="PF03309">
    <property type="entry name" value="Pan_kinase"/>
    <property type="match status" value="1"/>
</dbReference>
<evidence type="ECO:0000256" key="3">
    <source>
        <dbReference type="ARBA" id="ARBA00004496"/>
    </source>
</evidence>
<dbReference type="Proteomes" id="UP001501294">
    <property type="component" value="Unassembled WGS sequence"/>
</dbReference>
<evidence type="ECO:0000256" key="12">
    <source>
        <dbReference type="ARBA" id="ARBA00022958"/>
    </source>
</evidence>
<reference evidence="18" key="1">
    <citation type="journal article" date="2019" name="Int. J. Syst. Evol. Microbiol.">
        <title>The Global Catalogue of Microorganisms (GCM) 10K type strain sequencing project: providing services to taxonomists for standard genome sequencing and annotation.</title>
        <authorList>
            <consortium name="The Broad Institute Genomics Platform"/>
            <consortium name="The Broad Institute Genome Sequencing Center for Infectious Disease"/>
            <person name="Wu L."/>
            <person name="Ma J."/>
        </authorList>
    </citation>
    <scope>NUCLEOTIDE SEQUENCE [LARGE SCALE GENOMIC DNA]</scope>
    <source>
        <strain evidence="18">JCM 17727</strain>
    </source>
</reference>
<dbReference type="PANTHER" id="PTHR34265">
    <property type="entry name" value="TYPE III PANTOTHENATE KINASE"/>
    <property type="match status" value="1"/>
</dbReference>
<feature type="binding site" evidence="16">
    <location>
        <begin position="110"/>
        <end position="113"/>
    </location>
    <ligand>
        <name>substrate</name>
    </ligand>
</feature>
<evidence type="ECO:0000256" key="13">
    <source>
        <dbReference type="ARBA" id="ARBA00022993"/>
    </source>
</evidence>
<evidence type="ECO:0000313" key="17">
    <source>
        <dbReference type="EMBL" id="GAA4351422.1"/>
    </source>
</evidence>
<feature type="binding site" evidence="16">
    <location>
        <begin position="6"/>
        <end position="13"/>
    </location>
    <ligand>
        <name>ATP</name>
        <dbReference type="ChEBI" id="CHEBI:30616"/>
    </ligand>
</feature>
<keyword evidence="12 16" id="KW-0630">Potassium</keyword>
<dbReference type="Gene3D" id="3.30.420.40">
    <property type="match status" value="2"/>
</dbReference>
<dbReference type="PANTHER" id="PTHR34265:SF1">
    <property type="entry name" value="TYPE III PANTOTHENATE KINASE"/>
    <property type="match status" value="1"/>
</dbReference>
<keyword evidence="13 16" id="KW-0173">Coenzyme A biosynthesis</keyword>
<evidence type="ECO:0000256" key="2">
    <source>
        <dbReference type="ARBA" id="ARBA00001958"/>
    </source>
</evidence>
<evidence type="ECO:0000256" key="14">
    <source>
        <dbReference type="ARBA" id="ARBA00038036"/>
    </source>
</evidence>
<evidence type="ECO:0000256" key="10">
    <source>
        <dbReference type="ARBA" id="ARBA00022777"/>
    </source>
</evidence>
<evidence type="ECO:0000256" key="8">
    <source>
        <dbReference type="ARBA" id="ARBA00022679"/>
    </source>
</evidence>
<comment type="catalytic activity">
    <reaction evidence="1 16">
        <text>(R)-pantothenate + ATP = (R)-4'-phosphopantothenate + ADP + H(+)</text>
        <dbReference type="Rhea" id="RHEA:16373"/>
        <dbReference type="ChEBI" id="CHEBI:10986"/>
        <dbReference type="ChEBI" id="CHEBI:15378"/>
        <dbReference type="ChEBI" id="CHEBI:29032"/>
        <dbReference type="ChEBI" id="CHEBI:30616"/>
        <dbReference type="ChEBI" id="CHEBI:456216"/>
        <dbReference type="EC" id="2.7.1.33"/>
    </reaction>
</comment>
<evidence type="ECO:0000256" key="15">
    <source>
        <dbReference type="ARBA" id="ARBA00040883"/>
    </source>
</evidence>
<dbReference type="GO" id="GO:0016301">
    <property type="term" value="F:kinase activity"/>
    <property type="evidence" value="ECO:0007669"/>
    <property type="project" value="UniProtKB-KW"/>
</dbReference>
<evidence type="ECO:0000256" key="4">
    <source>
        <dbReference type="ARBA" id="ARBA00005225"/>
    </source>
</evidence>
<protein>
    <recommendedName>
        <fullName evidence="15 16">Type III pantothenate kinase</fullName>
        <ecNumber evidence="6 16">2.7.1.33</ecNumber>
    </recommendedName>
    <alternativeName>
        <fullName evidence="16">PanK-III</fullName>
    </alternativeName>
    <alternativeName>
        <fullName evidence="16">Pantothenic acid kinase</fullName>
    </alternativeName>
</protein>
<evidence type="ECO:0000256" key="7">
    <source>
        <dbReference type="ARBA" id="ARBA00022490"/>
    </source>
</evidence>
<accession>A0ABP8I551</accession>
<keyword evidence="16" id="KW-0479">Metal-binding</keyword>
<feature type="binding site" evidence="16">
    <location>
        <position position="190"/>
    </location>
    <ligand>
        <name>substrate</name>
    </ligand>
</feature>
<dbReference type="NCBIfam" id="TIGR00671">
    <property type="entry name" value="baf"/>
    <property type="match status" value="1"/>
</dbReference>
<keyword evidence="7 16" id="KW-0963">Cytoplasm</keyword>
<comment type="subcellular location">
    <subcellularLocation>
        <location evidence="3 16">Cytoplasm</location>
    </subcellularLocation>
</comment>
<keyword evidence="8 16" id="KW-0808">Transferase</keyword>
<dbReference type="InterPro" id="IPR004619">
    <property type="entry name" value="Type_III_PanK"/>
</dbReference>
<comment type="cofactor">
    <cofactor evidence="16">
        <name>NH4(+)</name>
        <dbReference type="ChEBI" id="CHEBI:28938"/>
    </cofactor>
    <cofactor evidence="16">
        <name>K(+)</name>
        <dbReference type="ChEBI" id="CHEBI:29103"/>
    </cofactor>
    <text evidence="16">A monovalent cation. Ammonium or potassium.</text>
</comment>
<evidence type="ECO:0000256" key="6">
    <source>
        <dbReference type="ARBA" id="ARBA00012102"/>
    </source>
</evidence>
<organism evidence="17 18">
    <name type="scientific">Kangiella taiwanensis</name>
    <dbReference type="NCBI Taxonomy" id="1079179"/>
    <lineage>
        <taxon>Bacteria</taxon>
        <taxon>Pseudomonadati</taxon>
        <taxon>Pseudomonadota</taxon>
        <taxon>Gammaproteobacteria</taxon>
        <taxon>Kangiellales</taxon>
        <taxon>Kangiellaceae</taxon>
        <taxon>Kangiella</taxon>
    </lineage>
</organism>
<name>A0ABP8I551_9GAMM</name>